<dbReference type="Proteomes" id="UP000672097">
    <property type="component" value="Unassembled WGS sequence"/>
</dbReference>
<evidence type="ECO:0000256" key="10">
    <source>
        <dbReference type="HAMAP-Rule" id="MF_00240"/>
    </source>
</evidence>
<dbReference type="CDD" id="cd16325">
    <property type="entry name" value="LolA"/>
    <property type="match status" value="1"/>
</dbReference>
<evidence type="ECO:0000256" key="8">
    <source>
        <dbReference type="ARBA" id="ARBA00022927"/>
    </source>
</evidence>
<evidence type="ECO:0000256" key="5">
    <source>
        <dbReference type="ARBA" id="ARBA00022448"/>
    </source>
</evidence>
<dbReference type="EMBL" id="JAGQDG010000004">
    <property type="protein sequence ID" value="MBQ0935750.1"/>
    <property type="molecule type" value="Genomic_DNA"/>
</dbReference>
<dbReference type="InterPro" id="IPR029046">
    <property type="entry name" value="LolA/LolB/LppX"/>
</dbReference>
<evidence type="ECO:0000313" key="11">
    <source>
        <dbReference type="EMBL" id="MBQ0935750.1"/>
    </source>
</evidence>
<evidence type="ECO:0000256" key="6">
    <source>
        <dbReference type="ARBA" id="ARBA00022729"/>
    </source>
</evidence>
<evidence type="ECO:0000256" key="9">
    <source>
        <dbReference type="ARBA" id="ARBA00023186"/>
    </source>
</evidence>
<dbReference type="HAMAP" id="MF_00240">
    <property type="entry name" value="LolA"/>
    <property type="match status" value="1"/>
</dbReference>
<keyword evidence="11" id="KW-0449">Lipoprotein</keyword>
<comment type="similarity">
    <text evidence="2 10">Belongs to the LolA family.</text>
</comment>
<evidence type="ECO:0000313" key="12">
    <source>
        <dbReference type="Proteomes" id="UP000672097"/>
    </source>
</evidence>
<keyword evidence="8 10" id="KW-0653">Protein transport</keyword>
<dbReference type="Pfam" id="PF03548">
    <property type="entry name" value="LolA"/>
    <property type="match status" value="1"/>
</dbReference>
<dbReference type="PANTHER" id="PTHR35869">
    <property type="entry name" value="OUTER-MEMBRANE LIPOPROTEIN CARRIER PROTEIN"/>
    <property type="match status" value="1"/>
</dbReference>
<keyword evidence="7 10" id="KW-0574">Periplasm</keyword>
<keyword evidence="6" id="KW-0732">Signal</keyword>
<name>A0ABS5DX86_9BURK</name>
<keyword evidence="9 10" id="KW-0143">Chaperone</keyword>
<comment type="function">
    <text evidence="10">Participates in the translocation of lipoproteins from the inner membrane to the outer membrane. Only forms a complex with a lipoprotein if the residue after the N-terminal Cys is not an aspartate (The Asp acts as a targeting signal to indicate that the lipoprotein should stay in the inner membrane).</text>
</comment>
<comment type="subcellular location">
    <subcellularLocation>
        <location evidence="1 10">Periplasm</location>
    </subcellularLocation>
</comment>
<evidence type="ECO:0000256" key="3">
    <source>
        <dbReference type="ARBA" id="ARBA00011245"/>
    </source>
</evidence>
<gene>
    <name evidence="10 11" type="primary">lolA</name>
    <name evidence="11" type="ORF">KAK11_10455</name>
</gene>
<evidence type="ECO:0000256" key="2">
    <source>
        <dbReference type="ARBA" id="ARBA00007615"/>
    </source>
</evidence>
<evidence type="ECO:0000256" key="7">
    <source>
        <dbReference type="ARBA" id="ARBA00022764"/>
    </source>
</evidence>
<dbReference type="Gene3D" id="2.50.20.10">
    <property type="entry name" value="Lipoprotein localisation LolA/LolB/LppX"/>
    <property type="match status" value="1"/>
</dbReference>
<reference evidence="11 12" key="1">
    <citation type="submission" date="2021-04" db="EMBL/GenBank/DDBJ databases">
        <title>The genome sequence of type strain Ideonella paludis KCTC 32238.</title>
        <authorList>
            <person name="Liu Y."/>
        </authorList>
    </citation>
    <scope>NUCLEOTIDE SEQUENCE [LARGE SCALE GENOMIC DNA]</scope>
    <source>
        <strain evidence="11 12">KCTC 32238</strain>
    </source>
</reference>
<evidence type="ECO:0000256" key="4">
    <source>
        <dbReference type="ARBA" id="ARBA00014035"/>
    </source>
</evidence>
<dbReference type="SUPFAM" id="SSF89392">
    <property type="entry name" value="Prokaryotic lipoproteins and lipoprotein localization factors"/>
    <property type="match status" value="1"/>
</dbReference>
<accession>A0ABS5DX86</accession>
<dbReference type="PANTHER" id="PTHR35869:SF1">
    <property type="entry name" value="OUTER-MEMBRANE LIPOPROTEIN CARRIER PROTEIN"/>
    <property type="match status" value="1"/>
</dbReference>
<organism evidence="11 12">
    <name type="scientific">Ideonella paludis</name>
    <dbReference type="NCBI Taxonomy" id="1233411"/>
    <lineage>
        <taxon>Bacteria</taxon>
        <taxon>Pseudomonadati</taxon>
        <taxon>Pseudomonadota</taxon>
        <taxon>Betaproteobacteria</taxon>
        <taxon>Burkholderiales</taxon>
        <taxon>Sphaerotilaceae</taxon>
        <taxon>Ideonella</taxon>
    </lineage>
</organism>
<dbReference type="InterPro" id="IPR018323">
    <property type="entry name" value="OM_lipoprot_carrier_LolA_Pbac"/>
</dbReference>
<keyword evidence="12" id="KW-1185">Reference proteome</keyword>
<sequence length="199" mass="21622">MRAALAAAALPGLAHADALDQLRGFVRDTKFGRADFTQTVTAPDGIKKKTSTGTFEFSRPNRFRFVYQKPYAQTIVGDGQKVWFYDVDLAQVTVRKMGDALGATPAAVLAGQGIEKDFELKAEPDRDGLQWVLATPKQSEGQLQWLRVGFKGTTLAALEIADSFGQRSLLKFNAIASQTPPAPETFKFTVPAGVDVTEP</sequence>
<comment type="subunit">
    <text evidence="3 10">Monomer.</text>
</comment>
<protein>
    <recommendedName>
        <fullName evidence="4 10">Outer-membrane lipoprotein carrier protein</fullName>
    </recommendedName>
</protein>
<dbReference type="InterPro" id="IPR004564">
    <property type="entry name" value="OM_lipoprot_carrier_LolA-like"/>
</dbReference>
<dbReference type="NCBIfam" id="TIGR00547">
    <property type="entry name" value="lolA"/>
    <property type="match status" value="1"/>
</dbReference>
<comment type="caution">
    <text evidence="11">The sequence shown here is derived from an EMBL/GenBank/DDBJ whole genome shotgun (WGS) entry which is preliminary data.</text>
</comment>
<evidence type="ECO:0000256" key="1">
    <source>
        <dbReference type="ARBA" id="ARBA00004418"/>
    </source>
</evidence>
<keyword evidence="5 10" id="KW-0813">Transport</keyword>
<proteinExistence type="inferred from homology"/>